<organism evidence="2 3">
    <name type="scientific">Solanum tuberosum</name>
    <name type="common">Potato</name>
    <dbReference type="NCBI Taxonomy" id="4113"/>
    <lineage>
        <taxon>Eukaryota</taxon>
        <taxon>Viridiplantae</taxon>
        <taxon>Streptophyta</taxon>
        <taxon>Embryophyta</taxon>
        <taxon>Tracheophyta</taxon>
        <taxon>Spermatophyta</taxon>
        <taxon>Magnoliopsida</taxon>
        <taxon>eudicotyledons</taxon>
        <taxon>Gunneridae</taxon>
        <taxon>Pentapetalae</taxon>
        <taxon>asterids</taxon>
        <taxon>lamiids</taxon>
        <taxon>Solanales</taxon>
        <taxon>Solanaceae</taxon>
        <taxon>Solanoideae</taxon>
        <taxon>Solaneae</taxon>
        <taxon>Solanum</taxon>
    </lineage>
</organism>
<dbReference type="InterPro" id="IPR005050">
    <property type="entry name" value="Enod93"/>
</dbReference>
<dbReference type="HOGENOM" id="CLU_1838660_0_0_1"/>
<evidence type="ECO:0000256" key="1">
    <source>
        <dbReference type="SAM" id="Phobius"/>
    </source>
</evidence>
<dbReference type="PANTHER" id="PTHR33605:SF11">
    <property type="entry name" value="EARLY NODULIN"/>
    <property type="match status" value="1"/>
</dbReference>
<dbReference type="ExpressionAtlas" id="M1BMW7">
    <property type="expression patterns" value="baseline"/>
</dbReference>
<dbReference type="OMA" id="TFPLIAC"/>
<dbReference type="PaxDb" id="4113-PGSC0003DMT400048814"/>
<gene>
    <name evidence="2" type="primary">LOC102593876</name>
</gene>
<keyword evidence="3" id="KW-1185">Reference proteome</keyword>
<name>M1BMW7_SOLTU</name>
<dbReference type="Gramene" id="PGSC0003DMT400048814">
    <property type="protein sequence ID" value="PGSC0003DMT400048814"/>
    <property type="gene ID" value="PGSC0003DMG400018965"/>
</dbReference>
<reference evidence="3" key="1">
    <citation type="journal article" date="2011" name="Nature">
        <title>Genome sequence and analysis of the tuber crop potato.</title>
        <authorList>
            <consortium name="The Potato Genome Sequencing Consortium"/>
        </authorList>
    </citation>
    <scope>NUCLEOTIDE SEQUENCE [LARGE SCALE GENOMIC DNA]</scope>
    <source>
        <strain evidence="3">cv. DM1-3 516 R44</strain>
    </source>
</reference>
<keyword evidence="1" id="KW-0812">Transmembrane</keyword>
<dbReference type="Proteomes" id="UP000011115">
    <property type="component" value="Unassembled WGS sequence"/>
</dbReference>
<dbReference type="OrthoDB" id="1937323at2759"/>
<protein>
    <submittedName>
        <fullName evidence="2">Early nodulin</fullName>
    </submittedName>
</protein>
<evidence type="ECO:0000313" key="3">
    <source>
        <dbReference type="Proteomes" id="UP000011115"/>
    </source>
</evidence>
<reference evidence="2" key="2">
    <citation type="submission" date="2015-06" db="UniProtKB">
        <authorList>
            <consortium name="EnsemblPlants"/>
        </authorList>
    </citation>
    <scope>IDENTIFICATION</scope>
    <source>
        <strain evidence="2">DM1-3 516 R44</strain>
    </source>
</reference>
<accession>M1BMW7</accession>
<dbReference type="EnsemblPlants" id="PGSC0003DMT400048814">
    <property type="protein sequence ID" value="PGSC0003DMT400048814"/>
    <property type="gene ID" value="PGSC0003DMG400018965"/>
</dbReference>
<feature type="transmembrane region" description="Helical" evidence="1">
    <location>
        <begin position="65"/>
        <end position="83"/>
    </location>
</feature>
<keyword evidence="1" id="KW-1133">Transmembrane helix</keyword>
<dbReference type="PANTHER" id="PTHR33605">
    <property type="entry name" value="EARLY NODULIN-93"/>
    <property type="match status" value="1"/>
</dbReference>
<dbReference type="Pfam" id="PF03386">
    <property type="entry name" value="ENOD93"/>
    <property type="match status" value="1"/>
</dbReference>
<dbReference type="InParanoid" id="M1BMW7"/>
<dbReference type="eggNOG" id="ENOG502S16W">
    <property type="taxonomic scope" value="Eukaryota"/>
</dbReference>
<evidence type="ECO:0000313" key="2">
    <source>
        <dbReference type="EnsemblPlants" id="PGSC0003DMT400048814"/>
    </source>
</evidence>
<sequence>MAKNVSLASMDQKLAMAKRCSHGTFPLIACTLTKKLIFLLFDDFFLFFFKMIVNAEGVIAGAKAAVVASVATAIPTFAIGKMLPWARTYLNPTAKALIVSTAAGMAYFVVADKTILKTARQNSFKQA</sequence>
<proteinExistence type="predicted"/>
<feature type="transmembrane region" description="Helical" evidence="1">
    <location>
        <begin position="89"/>
        <end position="110"/>
    </location>
</feature>
<keyword evidence="1" id="KW-0472">Membrane</keyword>
<dbReference type="AlphaFoldDB" id="M1BMW7"/>